<dbReference type="AlphaFoldDB" id="A0AAV9HQM5"/>
<dbReference type="EMBL" id="MU864973">
    <property type="protein sequence ID" value="KAK4462395.1"/>
    <property type="molecule type" value="Genomic_DNA"/>
</dbReference>
<protein>
    <submittedName>
        <fullName evidence="2">Uncharacterized protein</fullName>
    </submittedName>
</protein>
<evidence type="ECO:0000256" key="1">
    <source>
        <dbReference type="SAM" id="MobiDB-lite"/>
    </source>
</evidence>
<reference evidence="2" key="1">
    <citation type="journal article" date="2023" name="Mol. Phylogenet. Evol.">
        <title>Genome-scale phylogeny and comparative genomics of the fungal order Sordariales.</title>
        <authorList>
            <person name="Hensen N."/>
            <person name="Bonometti L."/>
            <person name="Westerberg I."/>
            <person name="Brannstrom I.O."/>
            <person name="Guillou S."/>
            <person name="Cros-Aarteil S."/>
            <person name="Calhoun S."/>
            <person name="Haridas S."/>
            <person name="Kuo A."/>
            <person name="Mondo S."/>
            <person name="Pangilinan J."/>
            <person name="Riley R."/>
            <person name="LaButti K."/>
            <person name="Andreopoulos B."/>
            <person name="Lipzen A."/>
            <person name="Chen C."/>
            <person name="Yan M."/>
            <person name="Daum C."/>
            <person name="Ng V."/>
            <person name="Clum A."/>
            <person name="Steindorff A."/>
            <person name="Ohm R.A."/>
            <person name="Martin F."/>
            <person name="Silar P."/>
            <person name="Natvig D.O."/>
            <person name="Lalanne C."/>
            <person name="Gautier V."/>
            <person name="Ament-Velasquez S.L."/>
            <person name="Kruys A."/>
            <person name="Hutchinson M.I."/>
            <person name="Powell A.J."/>
            <person name="Barry K."/>
            <person name="Miller A.N."/>
            <person name="Grigoriev I.V."/>
            <person name="Debuchy R."/>
            <person name="Gladieux P."/>
            <person name="Hiltunen Thoren M."/>
            <person name="Johannesson H."/>
        </authorList>
    </citation>
    <scope>NUCLEOTIDE SEQUENCE</scope>
    <source>
        <strain evidence="2">PSN324</strain>
    </source>
</reference>
<keyword evidence="3" id="KW-1185">Reference proteome</keyword>
<proteinExistence type="predicted"/>
<evidence type="ECO:0000313" key="3">
    <source>
        <dbReference type="Proteomes" id="UP001321749"/>
    </source>
</evidence>
<name>A0AAV9HQM5_9PEZI</name>
<organism evidence="2 3">
    <name type="scientific">Cladorrhinum samala</name>
    <dbReference type="NCBI Taxonomy" id="585594"/>
    <lineage>
        <taxon>Eukaryota</taxon>
        <taxon>Fungi</taxon>
        <taxon>Dikarya</taxon>
        <taxon>Ascomycota</taxon>
        <taxon>Pezizomycotina</taxon>
        <taxon>Sordariomycetes</taxon>
        <taxon>Sordariomycetidae</taxon>
        <taxon>Sordariales</taxon>
        <taxon>Podosporaceae</taxon>
        <taxon>Cladorrhinum</taxon>
    </lineage>
</organism>
<feature type="compositionally biased region" description="Low complexity" evidence="1">
    <location>
        <begin position="38"/>
        <end position="52"/>
    </location>
</feature>
<dbReference type="Proteomes" id="UP001321749">
    <property type="component" value="Unassembled WGS sequence"/>
</dbReference>
<sequence>MPNLVSIDVSVTDSRVSLVFSHRAVAQAYANYLRAQDSGRGPSGSPFSSPGGYHRAPHFSPSSKEVTLSLPHFITWFITCRLPDDEDSVTFTFMDVDEMAANKWADSMVLFERVPVRKGEEHYDDGVKELHVRRLWNKDALLTKLEELTRQRKLATGTLSPSTRMSPASFTSGKTVGTHSGWFVAPGMMMQGKAAVAAGMGGRGNGHDVWWN</sequence>
<evidence type="ECO:0000313" key="2">
    <source>
        <dbReference type="EMBL" id="KAK4462395.1"/>
    </source>
</evidence>
<reference evidence="2" key="2">
    <citation type="submission" date="2023-06" db="EMBL/GenBank/DDBJ databases">
        <authorList>
            <consortium name="Lawrence Berkeley National Laboratory"/>
            <person name="Mondo S.J."/>
            <person name="Hensen N."/>
            <person name="Bonometti L."/>
            <person name="Westerberg I."/>
            <person name="Brannstrom I.O."/>
            <person name="Guillou S."/>
            <person name="Cros-Aarteil S."/>
            <person name="Calhoun S."/>
            <person name="Haridas S."/>
            <person name="Kuo A."/>
            <person name="Pangilinan J."/>
            <person name="Riley R."/>
            <person name="Labutti K."/>
            <person name="Andreopoulos B."/>
            <person name="Lipzen A."/>
            <person name="Chen C."/>
            <person name="Yanf M."/>
            <person name="Daum C."/>
            <person name="Ng V."/>
            <person name="Clum A."/>
            <person name="Steindorff A."/>
            <person name="Ohm R."/>
            <person name="Martin F."/>
            <person name="Silar P."/>
            <person name="Natvig D."/>
            <person name="Lalanne C."/>
            <person name="Gautier V."/>
            <person name="Ament-Velasquez S.L."/>
            <person name="Kruys A."/>
            <person name="Hutchinson M.I."/>
            <person name="Powell A.J."/>
            <person name="Barry K."/>
            <person name="Miller A.N."/>
            <person name="Grigoriev I.V."/>
            <person name="Debuchy R."/>
            <person name="Gladieux P."/>
            <person name="Thoren M.H."/>
            <person name="Johannesson H."/>
        </authorList>
    </citation>
    <scope>NUCLEOTIDE SEQUENCE</scope>
    <source>
        <strain evidence="2">PSN324</strain>
    </source>
</reference>
<feature type="region of interest" description="Disordered" evidence="1">
    <location>
        <begin position="37"/>
        <end position="58"/>
    </location>
</feature>
<accession>A0AAV9HQM5</accession>
<gene>
    <name evidence="2" type="ORF">QBC42DRAFT_80622</name>
</gene>
<comment type="caution">
    <text evidence="2">The sequence shown here is derived from an EMBL/GenBank/DDBJ whole genome shotgun (WGS) entry which is preliminary data.</text>
</comment>